<feature type="domain" description="CCHC-type" evidence="3">
    <location>
        <begin position="105"/>
        <end position="119"/>
    </location>
</feature>
<evidence type="ECO:0000313" key="4">
    <source>
        <dbReference type="EMBL" id="KAF2745975.1"/>
    </source>
</evidence>
<accession>A0A6A6V652</accession>
<dbReference type="GO" id="GO:0003676">
    <property type="term" value="F:nucleic acid binding"/>
    <property type="evidence" value="ECO:0007669"/>
    <property type="project" value="InterPro"/>
</dbReference>
<keyword evidence="1" id="KW-0862">Zinc</keyword>
<keyword evidence="1" id="KW-0863">Zinc-finger</keyword>
<evidence type="ECO:0000256" key="1">
    <source>
        <dbReference type="PROSITE-ProRule" id="PRU00047"/>
    </source>
</evidence>
<dbReference type="EMBL" id="MU006579">
    <property type="protein sequence ID" value="KAF2745975.1"/>
    <property type="molecule type" value="Genomic_DNA"/>
</dbReference>
<dbReference type="PROSITE" id="PS50158">
    <property type="entry name" value="ZF_CCHC"/>
    <property type="match status" value="1"/>
</dbReference>
<protein>
    <recommendedName>
        <fullName evidence="3">CCHC-type domain-containing protein</fullName>
    </recommendedName>
</protein>
<organism evidence="4 5">
    <name type="scientific">Sporormia fimetaria CBS 119925</name>
    <dbReference type="NCBI Taxonomy" id="1340428"/>
    <lineage>
        <taxon>Eukaryota</taxon>
        <taxon>Fungi</taxon>
        <taxon>Dikarya</taxon>
        <taxon>Ascomycota</taxon>
        <taxon>Pezizomycotina</taxon>
        <taxon>Dothideomycetes</taxon>
        <taxon>Pleosporomycetidae</taxon>
        <taxon>Pleosporales</taxon>
        <taxon>Sporormiaceae</taxon>
        <taxon>Sporormia</taxon>
    </lineage>
</organism>
<reference evidence="4" key="1">
    <citation type="journal article" date="2020" name="Stud. Mycol.">
        <title>101 Dothideomycetes genomes: a test case for predicting lifestyles and emergence of pathogens.</title>
        <authorList>
            <person name="Haridas S."/>
            <person name="Albert R."/>
            <person name="Binder M."/>
            <person name="Bloem J."/>
            <person name="Labutti K."/>
            <person name="Salamov A."/>
            <person name="Andreopoulos B."/>
            <person name="Baker S."/>
            <person name="Barry K."/>
            <person name="Bills G."/>
            <person name="Bluhm B."/>
            <person name="Cannon C."/>
            <person name="Castanera R."/>
            <person name="Culley D."/>
            <person name="Daum C."/>
            <person name="Ezra D."/>
            <person name="Gonzalez J."/>
            <person name="Henrissat B."/>
            <person name="Kuo A."/>
            <person name="Liang C."/>
            <person name="Lipzen A."/>
            <person name="Lutzoni F."/>
            <person name="Magnuson J."/>
            <person name="Mondo S."/>
            <person name="Nolan M."/>
            <person name="Ohm R."/>
            <person name="Pangilinan J."/>
            <person name="Park H.-J."/>
            <person name="Ramirez L."/>
            <person name="Alfaro M."/>
            <person name="Sun H."/>
            <person name="Tritt A."/>
            <person name="Yoshinaga Y."/>
            <person name="Zwiers L.-H."/>
            <person name="Turgeon B."/>
            <person name="Goodwin S."/>
            <person name="Spatafora J."/>
            <person name="Crous P."/>
            <person name="Grigoriev I."/>
        </authorList>
    </citation>
    <scope>NUCLEOTIDE SEQUENCE</scope>
    <source>
        <strain evidence="4">CBS 119925</strain>
    </source>
</reference>
<gene>
    <name evidence="4" type="ORF">M011DRAFT_404980</name>
</gene>
<evidence type="ECO:0000259" key="3">
    <source>
        <dbReference type="PROSITE" id="PS50158"/>
    </source>
</evidence>
<dbReference type="SUPFAM" id="SSF57756">
    <property type="entry name" value="Retrovirus zinc finger-like domains"/>
    <property type="match status" value="1"/>
</dbReference>
<evidence type="ECO:0000256" key="2">
    <source>
        <dbReference type="SAM" id="MobiDB-lite"/>
    </source>
</evidence>
<dbReference type="InterPro" id="IPR036875">
    <property type="entry name" value="Znf_CCHC_sf"/>
</dbReference>
<keyword evidence="5" id="KW-1185">Reference proteome</keyword>
<dbReference type="Proteomes" id="UP000799440">
    <property type="component" value="Unassembled WGS sequence"/>
</dbReference>
<dbReference type="GO" id="GO:0008270">
    <property type="term" value="F:zinc ion binding"/>
    <property type="evidence" value="ECO:0007669"/>
    <property type="project" value="UniProtKB-KW"/>
</dbReference>
<evidence type="ECO:0000313" key="5">
    <source>
        <dbReference type="Proteomes" id="UP000799440"/>
    </source>
</evidence>
<keyword evidence="1" id="KW-0479">Metal-binding</keyword>
<feature type="non-terminal residue" evidence="4">
    <location>
        <position position="1"/>
    </location>
</feature>
<dbReference type="InterPro" id="IPR001878">
    <property type="entry name" value="Znf_CCHC"/>
</dbReference>
<dbReference type="OrthoDB" id="3783439at2759"/>
<feature type="region of interest" description="Disordered" evidence="2">
    <location>
        <begin position="49"/>
        <end position="72"/>
    </location>
</feature>
<sequence length="119" mass="13471">TLLRDRIRKHQGSSPSPIIEMVEQLRKGTEIILHSQTLLAARVVQLEASNKAASERKSRKKRRIQNGGDLSKQEAEELIAQLDVEGEMRESRARTSVGKQRKSHCRRCGETGHNSRTCK</sequence>
<name>A0A6A6V652_9PLEO</name>
<proteinExistence type="predicted"/>
<dbReference type="AlphaFoldDB" id="A0A6A6V652"/>
<feature type="region of interest" description="Disordered" evidence="2">
    <location>
        <begin position="86"/>
        <end position="119"/>
    </location>
</feature>